<keyword evidence="18" id="KW-1185">Reference proteome</keyword>
<evidence type="ECO:0000256" key="2">
    <source>
        <dbReference type="ARBA" id="ARBA00012438"/>
    </source>
</evidence>
<dbReference type="Gene3D" id="3.30.565.10">
    <property type="entry name" value="Histidine kinase-like ATPase, C-terminal domain"/>
    <property type="match status" value="1"/>
</dbReference>
<evidence type="ECO:0000256" key="5">
    <source>
        <dbReference type="ARBA" id="ARBA00022606"/>
    </source>
</evidence>
<dbReference type="InterPro" id="IPR036890">
    <property type="entry name" value="HATPase_C_sf"/>
</dbReference>
<dbReference type="Gene3D" id="3.30.450.40">
    <property type="match status" value="1"/>
</dbReference>
<keyword evidence="8" id="KW-0808">Transferase</keyword>
<keyword evidence="3" id="KW-0600">Photoreceptor protein</keyword>
<proteinExistence type="predicted"/>
<dbReference type="RefSeq" id="WP_339379534.1">
    <property type="nucleotide sequence ID" value="NZ_CAWPTA010000006.1"/>
</dbReference>
<evidence type="ECO:0000256" key="14">
    <source>
        <dbReference type="ARBA" id="ARBA00023026"/>
    </source>
</evidence>
<evidence type="ECO:0000256" key="10">
    <source>
        <dbReference type="ARBA" id="ARBA00022741"/>
    </source>
</evidence>
<evidence type="ECO:0000256" key="8">
    <source>
        <dbReference type="ARBA" id="ARBA00022679"/>
    </source>
</evidence>
<evidence type="ECO:0000259" key="16">
    <source>
        <dbReference type="PROSITE" id="PS50113"/>
    </source>
</evidence>
<keyword evidence="11" id="KW-0418">Kinase</keyword>
<evidence type="ECO:0000313" key="18">
    <source>
        <dbReference type="Proteomes" id="UP000602442"/>
    </source>
</evidence>
<protein>
    <recommendedName>
        <fullName evidence="2">histidine kinase</fullName>
        <ecNumber evidence="2">2.7.13.3</ecNumber>
    </recommendedName>
</protein>
<dbReference type="Gene3D" id="3.30.450.20">
    <property type="entry name" value="PAS domain"/>
    <property type="match status" value="1"/>
</dbReference>
<keyword evidence="9" id="KW-0677">Repeat</keyword>
<keyword evidence="14" id="KW-0843">Virulence</keyword>
<evidence type="ECO:0000256" key="12">
    <source>
        <dbReference type="ARBA" id="ARBA00022840"/>
    </source>
</evidence>
<evidence type="ECO:0000256" key="1">
    <source>
        <dbReference type="ARBA" id="ARBA00000085"/>
    </source>
</evidence>
<keyword evidence="12" id="KW-0067">ATP-binding</keyword>
<accession>A0ABS0MZM0</accession>
<organism evidence="17 18">
    <name type="scientific">Aurantiacibacter sediminis</name>
    <dbReference type="NCBI Taxonomy" id="2793064"/>
    <lineage>
        <taxon>Bacteria</taxon>
        <taxon>Pseudomonadati</taxon>
        <taxon>Pseudomonadota</taxon>
        <taxon>Alphaproteobacteria</taxon>
        <taxon>Sphingomonadales</taxon>
        <taxon>Erythrobacteraceae</taxon>
        <taxon>Aurantiacibacter</taxon>
    </lineage>
</organism>
<keyword evidence="13" id="KW-0157">Chromophore</keyword>
<dbReference type="InterPro" id="IPR011102">
    <property type="entry name" value="Sig_transdc_His_kinase_HWE"/>
</dbReference>
<dbReference type="InterPro" id="IPR035965">
    <property type="entry name" value="PAS-like_dom_sf"/>
</dbReference>
<dbReference type="InterPro" id="IPR029016">
    <property type="entry name" value="GAF-like_dom_sf"/>
</dbReference>
<evidence type="ECO:0000256" key="6">
    <source>
        <dbReference type="ARBA" id="ARBA00022630"/>
    </source>
</evidence>
<evidence type="ECO:0000256" key="7">
    <source>
        <dbReference type="ARBA" id="ARBA00022643"/>
    </source>
</evidence>
<dbReference type="CDD" id="cd00130">
    <property type="entry name" value="PAS"/>
    <property type="match status" value="1"/>
</dbReference>
<reference evidence="17 18" key="1">
    <citation type="submission" date="2020-11" db="EMBL/GenBank/DDBJ databases">
        <title>Erythrobacter sediminis sp. nov., a marine bacterium from a tidal flat of Garorim Bay.</title>
        <authorList>
            <person name="Kim D."/>
            <person name="Yoo Y."/>
            <person name="Kim J.-J."/>
        </authorList>
    </citation>
    <scope>NUCLEOTIDE SEQUENCE [LARGE SCALE GENOMIC DNA]</scope>
    <source>
        <strain evidence="17 18">JGD-13</strain>
    </source>
</reference>
<dbReference type="InterPro" id="IPR013655">
    <property type="entry name" value="PAS_fold_3"/>
</dbReference>
<dbReference type="InterPro" id="IPR001610">
    <property type="entry name" value="PAC"/>
</dbReference>
<dbReference type="PANTHER" id="PTHR41523:SF8">
    <property type="entry name" value="ETHYLENE RESPONSE SENSOR PROTEIN"/>
    <property type="match status" value="1"/>
</dbReference>
<evidence type="ECO:0000256" key="13">
    <source>
        <dbReference type="ARBA" id="ARBA00022991"/>
    </source>
</evidence>
<keyword evidence="6" id="KW-0285">Flavoprotein</keyword>
<keyword evidence="10" id="KW-0547">Nucleotide-binding</keyword>
<gene>
    <name evidence="17" type="ORF">I5L03_01030</name>
</gene>
<dbReference type="PANTHER" id="PTHR41523">
    <property type="entry name" value="TWO-COMPONENT SYSTEM SENSOR PROTEIN"/>
    <property type="match status" value="1"/>
</dbReference>
<comment type="catalytic activity">
    <reaction evidence="1">
        <text>ATP + protein L-histidine = ADP + protein N-phospho-L-histidine.</text>
        <dbReference type="EC" id="2.7.13.3"/>
    </reaction>
</comment>
<dbReference type="Pfam" id="PF08447">
    <property type="entry name" value="PAS_3"/>
    <property type="match status" value="1"/>
</dbReference>
<evidence type="ECO:0000256" key="15">
    <source>
        <dbReference type="ARBA" id="ARBA00023170"/>
    </source>
</evidence>
<dbReference type="EC" id="2.7.13.3" evidence="2"/>
<dbReference type="SMART" id="SM00086">
    <property type="entry name" value="PAC"/>
    <property type="match status" value="1"/>
</dbReference>
<dbReference type="NCBIfam" id="TIGR00229">
    <property type="entry name" value="sensory_box"/>
    <property type="match status" value="1"/>
</dbReference>
<evidence type="ECO:0000256" key="3">
    <source>
        <dbReference type="ARBA" id="ARBA00022543"/>
    </source>
</evidence>
<dbReference type="EMBL" id="JAEANY010000001">
    <property type="protein sequence ID" value="MBH5321163.1"/>
    <property type="molecule type" value="Genomic_DNA"/>
</dbReference>
<dbReference type="Pfam" id="PF07536">
    <property type="entry name" value="HWE_HK"/>
    <property type="match status" value="1"/>
</dbReference>
<feature type="domain" description="PAC" evidence="16">
    <location>
        <begin position="260"/>
        <end position="312"/>
    </location>
</feature>
<keyword evidence="15" id="KW-0675">Receptor</keyword>
<dbReference type="InterPro" id="IPR000014">
    <property type="entry name" value="PAS"/>
</dbReference>
<dbReference type="Proteomes" id="UP000602442">
    <property type="component" value="Unassembled WGS sequence"/>
</dbReference>
<evidence type="ECO:0000256" key="4">
    <source>
        <dbReference type="ARBA" id="ARBA00022553"/>
    </source>
</evidence>
<keyword evidence="4" id="KW-0597">Phosphoprotein</keyword>
<dbReference type="InterPro" id="IPR003018">
    <property type="entry name" value="GAF"/>
</dbReference>
<keyword evidence="5" id="KW-0716">Sensory transduction</keyword>
<keyword evidence="7" id="KW-0288">FMN</keyword>
<name>A0ABS0MZM0_9SPHN</name>
<dbReference type="SUPFAM" id="SSF55781">
    <property type="entry name" value="GAF domain-like"/>
    <property type="match status" value="1"/>
</dbReference>
<dbReference type="PROSITE" id="PS50113">
    <property type="entry name" value="PAC"/>
    <property type="match status" value="1"/>
</dbReference>
<evidence type="ECO:0000313" key="17">
    <source>
        <dbReference type="EMBL" id="MBH5321163.1"/>
    </source>
</evidence>
<dbReference type="InterPro" id="IPR000700">
    <property type="entry name" value="PAS-assoc_C"/>
</dbReference>
<dbReference type="SUPFAM" id="SSF55785">
    <property type="entry name" value="PYP-like sensor domain (PAS domain)"/>
    <property type="match status" value="1"/>
</dbReference>
<dbReference type="SMART" id="SM00911">
    <property type="entry name" value="HWE_HK"/>
    <property type="match status" value="1"/>
</dbReference>
<comment type="caution">
    <text evidence="17">The sequence shown here is derived from an EMBL/GenBank/DDBJ whole genome shotgun (WGS) entry which is preliminary data.</text>
</comment>
<evidence type="ECO:0000256" key="9">
    <source>
        <dbReference type="ARBA" id="ARBA00022737"/>
    </source>
</evidence>
<evidence type="ECO:0000256" key="11">
    <source>
        <dbReference type="ARBA" id="ARBA00022777"/>
    </source>
</evidence>
<dbReference type="Pfam" id="PF01590">
    <property type="entry name" value="GAF"/>
    <property type="match status" value="1"/>
</dbReference>
<sequence length="505" mass="55987">MTLNDTPDDRLMPEPDPRFVDDAARLAILESFQPDALEEDPELAAIVQFAARLCNVPIAQVSLVEETRQHFLAGEGLDVTSTPRRSSFCKHAMKTPGLMEVRDATKDERFADNDLVTGKPHIRFYGGQPLISDEGAPLGALCVIDTEPRPEGLSDLQREGMAVLAQAVMRRLNARRESLAATRAIAEREGRLKRMIDGVPQIAWSADANGNFDYFNSRWQERIGTEPPTNAEAWRSYIHAEDQEEAFSGWHEAFEQGEQYSTEFRMKQSDGSWRWMLALAVPVTDADDHTMRWFGTITDIDEVQKALHERDMLARELSHRIKNIFAVVIGLASLKVKRTPEHEPFARELTEVMRALSRAHEFVRPESGVVQQSLTGLLTALFQPYAFSEDEPRVSITGSDAEISQKAATPLALVFHELATNSAKYGALSTDDGHVTLVVEDRGDTLALTWTEIGGPKVSASGKEGFGTRLLEMSVSGQLGGSIDRQYHEDGLVAALTVSKKAISQ</sequence>